<reference evidence="8 9" key="1">
    <citation type="submission" date="2017-09" db="EMBL/GenBank/DDBJ databases">
        <title>Bacterial strain isolated from the female urinary microbiota.</title>
        <authorList>
            <person name="Thomas-White K."/>
            <person name="Kumar N."/>
            <person name="Forster S."/>
            <person name="Putonti C."/>
            <person name="Lawley T."/>
            <person name="Wolfe A.J."/>
        </authorList>
    </citation>
    <scope>NUCLEOTIDE SEQUENCE [LARGE SCALE GENOMIC DNA]</scope>
    <source>
        <strain evidence="8 9">UMB1301</strain>
    </source>
</reference>
<feature type="transmembrane region" description="Helical" evidence="6">
    <location>
        <begin position="133"/>
        <end position="154"/>
    </location>
</feature>
<comment type="subcellular location">
    <subcellularLocation>
        <location evidence="1">Cell membrane</location>
        <topology evidence="1">Multi-pass membrane protein</topology>
    </subcellularLocation>
</comment>
<organism evidence="8 9">
    <name type="scientific">Brevibacterium paucivorans</name>
    <dbReference type="NCBI Taxonomy" id="170994"/>
    <lineage>
        <taxon>Bacteria</taxon>
        <taxon>Bacillati</taxon>
        <taxon>Actinomycetota</taxon>
        <taxon>Actinomycetes</taxon>
        <taxon>Micrococcales</taxon>
        <taxon>Brevibacteriaceae</taxon>
        <taxon>Brevibacterium</taxon>
    </lineage>
</organism>
<evidence type="ECO:0000256" key="1">
    <source>
        <dbReference type="ARBA" id="ARBA00004651"/>
    </source>
</evidence>
<feature type="transmembrane region" description="Helical" evidence="6">
    <location>
        <begin position="16"/>
        <end position="37"/>
    </location>
</feature>
<dbReference type="Proteomes" id="UP000235598">
    <property type="component" value="Unassembled WGS sequence"/>
</dbReference>
<accession>A0A2N6VL89</accession>
<proteinExistence type="predicted"/>
<comment type="caution">
    <text evidence="8">The sequence shown here is derived from an EMBL/GenBank/DDBJ whole genome shotgun (WGS) entry which is preliminary data.</text>
</comment>
<dbReference type="OrthoDB" id="3396203at2"/>
<dbReference type="AlphaFoldDB" id="A0A2N6VL89"/>
<dbReference type="NCBIfam" id="TIGR03954">
    <property type="entry name" value="integ_memb_HG"/>
    <property type="match status" value="1"/>
</dbReference>
<evidence type="ECO:0000256" key="4">
    <source>
        <dbReference type="ARBA" id="ARBA00022989"/>
    </source>
</evidence>
<sequence>MSGRSVILICVTPKKLFSLFAFAEAVTWTLLIAGMILKYTGVTEVGVRIGGSIHGFVFLAYCVVTVLVGTSQRWKLGRTLLGLLSAVVPYATIPLEINANKAGVLDGDWQLPHNRQARNWFERLCGWAITHPFLAVLVGFVGVAVLFTVLLILGPPVPQN</sequence>
<dbReference type="PANTHER" id="PTHR40077">
    <property type="entry name" value="MEMBRANE PROTEIN-RELATED"/>
    <property type="match status" value="1"/>
</dbReference>
<dbReference type="EMBL" id="PNHK01000004">
    <property type="protein sequence ID" value="PMD04910.1"/>
    <property type="molecule type" value="Genomic_DNA"/>
</dbReference>
<keyword evidence="3 6" id="KW-0812">Transmembrane</keyword>
<evidence type="ECO:0000313" key="9">
    <source>
        <dbReference type="Proteomes" id="UP000235598"/>
    </source>
</evidence>
<name>A0A2N6VL89_9MICO</name>
<dbReference type="InterPro" id="IPR023845">
    <property type="entry name" value="DUF3817_TM"/>
</dbReference>
<evidence type="ECO:0000256" key="5">
    <source>
        <dbReference type="ARBA" id="ARBA00023136"/>
    </source>
</evidence>
<dbReference type="GO" id="GO:0005886">
    <property type="term" value="C:plasma membrane"/>
    <property type="evidence" value="ECO:0007669"/>
    <property type="project" value="UniProtKB-SubCell"/>
</dbReference>
<evidence type="ECO:0000313" key="8">
    <source>
        <dbReference type="EMBL" id="PMD04910.1"/>
    </source>
</evidence>
<evidence type="ECO:0000256" key="6">
    <source>
        <dbReference type="SAM" id="Phobius"/>
    </source>
</evidence>
<evidence type="ECO:0000259" key="7">
    <source>
        <dbReference type="Pfam" id="PF12823"/>
    </source>
</evidence>
<keyword evidence="5 6" id="KW-0472">Membrane</keyword>
<protein>
    <recommendedName>
        <fullName evidence="7">DUF3817 domain-containing protein</fullName>
    </recommendedName>
</protein>
<gene>
    <name evidence="8" type="ORF">CJ199_11040</name>
</gene>
<feature type="domain" description="DUF3817" evidence="7">
    <location>
        <begin position="15"/>
        <end position="99"/>
    </location>
</feature>
<evidence type="ECO:0000256" key="3">
    <source>
        <dbReference type="ARBA" id="ARBA00022692"/>
    </source>
</evidence>
<feature type="transmembrane region" description="Helical" evidence="6">
    <location>
        <begin position="49"/>
        <end position="68"/>
    </location>
</feature>
<dbReference type="PANTHER" id="PTHR40077:SF1">
    <property type="entry name" value="MEMBRANE PROTEIN"/>
    <property type="match status" value="1"/>
</dbReference>
<keyword evidence="2" id="KW-1003">Cell membrane</keyword>
<keyword evidence="4 6" id="KW-1133">Transmembrane helix</keyword>
<evidence type="ECO:0000256" key="2">
    <source>
        <dbReference type="ARBA" id="ARBA00022475"/>
    </source>
</evidence>
<dbReference type="Pfam" id="PF12823">
    <property type="entry name" value="DUF3817"/>
    <property type="match status" value="1"/>
</dbReference>